<dbReference type="AlphaFoldDB" id="A0A162KRH2"/>
<comment type="similarity">
    <text evidence="1">Belongs to the avfA family.</text>
</comment>
<dbReference type="STRING" id="1081108.A0A162KRH2"/>
<evidence type="ECO:0000259" key="2">
    <source>
        <dbReference type="Pfam" id="PF13460"/>
    </source>
</evidence>
<accession>A0A162KRH2</accession>
<dbReference type="OrthoDB" id="63935at2759"/>
<name>A0A162KRH2_CORDF</name>
<protein>
    <submittedName>
        <fullName evidence="3">NAD(P)-binding domain protein</fullName>
    </submittedName>
</protein>
<dbReference type="Pfam" id="PF13460">
    <property type="entry name" value="NAD_binding_10"/>
    <property type="match status" value="1"/>
</dbReference>
<organism evidence="3 4">
    <name type="scientific">Akanthomyces lecanii RCEF 1005</name>
    <dbReference type="NCBI Taxonomy" id="1081108"/>
    <lineage>
        <taxon>Eukaryota</taxon>
        <taxon>Fungi</taxon>
        <taxon>Dikarya</taxon>
        <taxon>Ascomycota</taxon>
        <taxon>Pezizomycotina</taxon>
        <taxon>Sordariomycetes</taxon>
        <taxon>Hypocreomycetidae</taxon>
        <taxon>Hypocreales</taxon>
        <taxon>Cordycipitaceae</taxon>
        <taxon>Akanthomyces</taxon>
        <taxon>Cordyceps confragosa</taxon>
    </lineage>
</organism>
<dbReference type="InterPro" id="IPR036291">
    <property type="entry name" value="NAD(P)-bd_dom_sf"/>
</dbReference>
<dbReference type="Gene3D" id="3.40.50.720">
    <property type="entry name" value="NAD(P)-binding Rossmann-like Domain"/>
    <property type="match status" value="1"/>
</dbReference>
<feature type="domain" description="NAD(P)-binding" evidence="2">
    <location>
        <begin position="9"/>
        <end position="226"/>
    </location>
</feature>
<dbReference type="InterPro" id="IPR016040">
    <property type="entry name" value="NAD(P)-bd_dom"/>
</dbReference>
<dbReference type="SUPFAM" id="SSF51735">
    <property type="entry name" value="NAD(P)-binding Rossmann-fold domains"/>
    <property type="match status" value="1"/>
</dbReference>
<keyword evidence="4" id="KW-1185">Reference proteome</keyword>
<evidence type="ECO:0000256" key="1">
    <source>
        <dbReference type="ARBA" id="ARBA00038376"/>
    </source>
</evidence>
<reference evidence="3 4" key="1">
    <citation type="journal article" date="2016" name="Genome Biol. Evol.">
        <title>Divergent and convergent evolution of fungal pathogenicity.</title>
        <authorList>
            <person name="Shang Y."/>
            <person name="Xiao G."/>
            <person name="Zheng P."/>
            <person name="Cen K."/>
            <person name="Zhan S."/>
            <person name="Wang C."/>
        </authorList>
    </citation>
    <scope>NUCLEOTIDE SEQUENCE [LARGE SCALE GENOMIC DNA]</scope>
    <source>
        <strain evidence="3 4">RCEF 1005</strain>
    </source>
</reference>
<dbReference type="PANTHER" id="PTHR43355:SF2">
    <property type="entry name" value="FLAVIN REDUCTASE (NADPH)"/>
    <property type="match status" value="1"/>
</dbReference>
<dbReference type="PANTHER" id="PTHR43355">
    <property type="entry name" value="FLAVIN REDUCTASE (NADPH)"/>
    <property type="match status" value="1"/>
</dbReference>
<dbReference type="EMBL" id="AZHF01000002">
    <property type="protein sequence ID" value="OAA78768.1"/>
    <property type="molecule type" value="Genomic_DNA"/>
</dbReference>
<gene>
    <name evidence="3" type="ORF">LEL_02254</name>
</gene>
<dbReference type="Proteomes" id="UP000076881">
    <property type="component" value="Unassembled WGS sequence"/>
</dbReference>
<dbReference type="InterPro" id="IPR051606">
    <property type="entry name" value="Polyketide_Oxido-like"/>
</dbReference>
<evidence type="ECO:0000313" key="3">
    <source>
        <dbReference type="EMBL" id="OAA78768.1"/>
    </source>
</evidence>
<evidence type="ECO:0000313" key="4">
    <source>
        <dbReference type="Proteomes" id="UP000076881"/>
    </source>
</evidence>
<proteinExistence type="inferred from homology"/>
<sequence length="244" mass="26612">MPHTIAFIGASGGCGLAALRRAVSAGHTCIALCRTPSKMSVHFPSAPPNLVVLAGNAHDASAVASCLVRPDDPRRLVDAIHVSVGGRLDLRTFALDDPDVCKKATSCILSALASLRRDKGCEGRPLYTVISTTGISRFGRDVPLGMLPMYKWMLHQPHADKEVMERELTASGERVVMIRPSYLKDEAKPEKAIRVGVEDPSKGVERKEVGYFIAREDVGRWVYENLLQDPAECQYEGKAVSLSW</sequence>
<dbReference type="GO" id="GO:0004074">
    <property type="term" value="F:biliverdin reductase [NAD(P)H] activity"/>
    <property type="evidence" value="ECO:0007669"/>
    <property type="project" value="TreeGrafter"/>
</dbReference>
<comment type="caution">
    <text evidence="3">The sequence shown here is derived from an EMBL/GenBank/DDBJ whole genome shotgun (WGS) entry which is preliminary data.</text>
</comment>
<dbReference type="GO" id="GO:0042602">
    <property type="term" value="F:riboflavin reductase (NADPH) activity"/>
    <property type="evidence" value="ECO:0007669"/>
    <property type="project" value="TreeGrafter"/>
</dbReference>